<dbReference type="EMBL" id="CP012830">
    <property type="protein sequence ID" value="ALI02639.1"/>
    <property type="molecule type" value="Genomic_DNA"/>
</dbReference>
<reference evidence="2" key="1">
    <citation type="submission" date="2015-09" db="EMBL/GenBank/DDBJ databases">
        <title>Whole genome sequence of Pseudomonas fluorescens FW300-N2E3.</title>
        <authorList>
            <person name="Ray J."/>
            <person name="Melnyk R."/>
            <person name="Deutschbauer A."/>
        </authorList>
    </citation>
    <scope>NUCLEOTIDE SEQUENCE [LARGE SCALE GENOMIC DNA]</scope>
    <source>
        <strain evidence="2">FW300-N2E3</strain>
    </source>
</reference>
<name>A0A0N9WHI4_PSEFL</name>
<proteinExistence type="predicted"/>
<sequence>MALGFTPAIEIYGANATLINQRLISWEHIDAAGIESDQLTLVLDLEGLEGLPSLGGKVGLCVGYLESGLVDKGQFLVTRRTPTLFPFRVSLVATAAPFSAADESGFQQRRSASHGPTTLGALFRELTARHGFSPRVDPALALKKVEHIDQSNETDMGFITRLASKYGAIAKPVNELYVLARPGQVKSLSGKVLPDVKLSVTHNNRPGDHAFITATLDDSARGKSQGCKISWWDAAAGLLRVVETGLAPFKTVRQRCQSAEEAQAVGEAEVRKMGREKLKVKISCPGNPDFSAEGLVVLDDTWPGFMRGRWSIDKVTASGDRTNSYRCMIEATCLDPNADAIA</sequence>
<dbReference type="Proteomes" id="UP000066487">
    <property type="component" value="Chromosome"/>
</dbReference>
<protein>
    <submittedName>
        <fullName evidence="1">Phage tail protein</fullName>
    </submittedName>
</protein>
<dbReference type="AlphaFoldDB" id="A0A0N9WHI4"/>
<evidence type="ECO:0000313" key="1">
    <source>
        <dbReference type="EMBL" id="ALI02639.1"/>
    </source>
</evidence>
<dbReference type="SUPFAM" id="SSF69279">
    <property type="entry name" value="Phage tail proteins"/>
    <property type="match status" value="1"/>
</dbReference>
<reference evidence="1 2" key="2">
    <citation type="journal article" date="2018" name="Nature">
        <title>Mutant phenotypes for thousands of bacterial genes of unknown function.</title>
        <authorList>
            <person name="Price M.N."/>
            <person name="Wetmore K.M."/>
            <person name="Waters R.J."/>
            <person name="Callaghan M."/>
            <person name="Ray J."/>
            <person name="Liu H."/>
            <person name="Kuehl J.V."/>
            <person name="Melnyk R.A."/>
            <person name="Lamson J.S."/>
            <person name="Suh Y."/>
            <person name="Carlson H.K."/>
            <person name="Esquivel Z."/>
            <person name="Sadeeshkumar H."/>
            <person name="Chakraborty R."/>
            <person name="Zane G.M."/>
            <person name="Rubin B.E."/>
            <person name="Wall J.D."/>
            <person name="Visel A."/>
            <person name="Bristow J."/>
            <person name="Blow M.J."/>
            <person name="Arkin A.P."/>
            <person name="Deutschbauer A.M."/>
        </authorList>
    </citation>
    <scope>NUCLEOTIDE SEQUENCE [LARGE SCALE GENOMIC DNA]</scope>
    <source>
        <strain evidence="1 2">FW300-N2E3</strain>
    </source>
</reference>
<dbReference type="OrthoDB" id="4070623at2"/>
<dbReference type="RefSeq" id="WP_054595949.1">
    <property type="nucleotide sequence ID" value="NZ_CP012830.1"/>
</dbReference>
<organism evidence="1 2">
    <name type="scientific">Pseudomonas fluorescens</name>
    <dbReference type="NCBI Taxonomy" id="294"/>
    <lineage>
        <taxon>Bacteria</taxon>
        <taxon>Pseudomonadati</taxon>
        <taxon>Pseudomonadota</taxon>
        <taxon>Gammaproteobacteria</taxon>
        <taxon>Pseudomonadales</taxon>
        <taxon>Pseudomonadaceae</taxon>
        <taxon>Pseudomonas</taxon>
    </lineage>
</organism>
<gene>
    <name evidence="1" type="ORF">AO353_16720</name>
</gene>
<accession>A0A0N9WHI4</accession>
<evidence type="ECO:0000313" key="2">
    <source>
        <dbReference type="Proteomes" id="UP000066487"/>
    </source>
</evidence>